<dbReference type="GO" id="GO:0005886">
    <property type="term" value="C:plasma membrane"/>
    <property type="evidence" value="ECO:0007669"/>
    <property type="project" value="UniProtKB-SubCell"/>
</dbReference>
<dbReference type="InterPro" id="IPR011701">
    <property type="entry name" value="MFS"/>
</dbReference>
<dbReference type="OrthoDB" id="2810795at2"/>
<gene>
    <name evidence="8" type="ORF">CGZ93_12610</name>
</gene>
<evidence type="ECO:0000256" key="5">
    <source>
        <dbReference type="ARBA" id="ARBA00023136"/>
    </source>
</evidence>
<dbReference type="InterPro" id="IPR050189">
    <property type="entry name" value="MFS_Efflux_Transporters"/>
</dbReference>
<keyword evidence="4 6" id="KW-1133">Transmembrane helix</keyword>
<feature type="transmembrane region" description="Helical" evidence="6">
    <location>
        <begin position="197"/>
        <end position="216"/>
    </location>
</feature>
<comment type="caution">
    <text evidence="8">The sequence shown here is derived from an EMBL/GenBank/DDBJ whole genome shotgun (WGS) entry which is preliminary data.</text>
</comment>
<evidence type="ECO:0000313" key="9">
    <source>
        <dbReference type="Proteomes" id="UP000216311"/>
    </source>
</evidence>
<organism evidence="8 9">
    <name type="scientific">Enemella dayhoffiae</name>
    <dbReference type="NCBI Taxonomy" id="2016507"/>
    <lineage>
        <taxon>Bacteria</taxon>
        <taxon>Bacillati</taxon>
        <taxon>Actinomycetota</taxon>
        <taxon>Actinomycetes</taxon>
        <taxon>Propionibacteriales</taxon>
        <taxon>Propionibacteriaceae</taxon>
        <taxon>Enemella</taxon>
    </lineage>
</organism>
<evidence type="ECO:0000256" key="3">
    <source>
        <dbReference type="ARBA" id="ARBA00022692"/>
    </source>
</evidence>
<proteinExistence type="predicted"/>
<feature type="domain" description="Major facilitator superfamily (MFS) profile" evidence="7">
    <location>
        <begin position="4"/>
        <end position="378"/>
    </location>
</feature>
<evidence type="ECO:0000256" key="6">
    <source>
        <dbReference type="SAM" id="Phobius"/>
    </source>
</evidence>
<keyword evidence="5 6" id="KW-0472">Membrane</keyword>
<feature type="transmembrane region" description="Helical" evidence="6">
    <location>
        <begin position="157"/>
        <end position="177"/>
    </location>
</feature>
<dbReference type="AlphaFoldDB" id="A0A255GYF4"/>
<feature type="transmembrane region" description="Helical" evidence="6">
    <location>
        <begin position="264"/>
        <end position="283"/>
    </location>
</feature>
<evidence type="ECO:0000256" key="2">
    <source>
        <dbReference type="ARBA" id="ARBA00022475"/>
    </source>
</evidence>
<dbReference type="PANTHER" id="PTHR43124:SF10">
    <property type="entry name" value="PURINE EFFLUX PUMP PBUE"/>
    <property type="match status" value="1"/>
</dbReference>
<sequence>MVKPLLPLAVATFAVGTDAFVIAGLLPAIATDLDVSVAAAGQLVTVFALTLAVAAPVLSWLLSSLDRRKALQLALAVFVVGNIATALSPNYPIMMSTRVLTALGAASITASASSAAVAIAPEERRGRAMAMVIGGLTLSTALGMPLGNLIGSFDWRLTLWAVAGLGVLAALGISVWLPRVSLPAVSLTARVAPLRQVNVLTILIATTLVMAGHYTLYTYIGAITADATTDTFPQALTLILFAWGLGVLAGNFLAGLWADKRSGLGVAVAALGSGTVLLAVSPLTVGHLVIVTVWAVVWGATDGMASVVQQHRLVAIAPASAPLLFGLNSSAIYVGVAIGGVLGGVSQEWFAITLLGIPAAAMALLATLMTIAVGRRSRRERRAQSQVEYAR</sequence>
<dbReference type="InterPro" id="IPR036259">
    <property type="entry name" value="MFS_trans_sf"/>
</dbReference>
<dbReference type="Pfam" id="PF07690">
    <property type="entry name" value="MFS_1"/>
    <property type="match status" value="1"/>
</dbReference>
<comment type="subcellular location">
    <subcellularLocation>
        <location evidence="1">Cell membrane</location>
        <topology evidence="1">Multi-pass membrane protein</topology>
    </subcellularLocation>
</comment>
<feature type="transmembrane region" description="Helical" evidence="6">
    <location>
        <begin position="320"/>
        <end position="343"/>
    </location>
</feature>
<feature type="transmembrane region" description="Helical" evidence="6">
    <location>
        <begin position="289"/>
        <end position="308"/>
    </location>
</feature>
<dbReference type="CDD" id="cd17324">
    <property type="entry name" value="MFS_NepI_like"/>
    <property type="match status" value="1"/>
</dbReference>
<dbReference type="Proteomes" id="UP000216311">
    <property type="component" value="Unassembled WGS sequence"/>
</dbReference>
<feature type="transmembrane region" description="Helical" evidence="6">
    <location>
        <begin position="349"/>
        <end position="373"/>
    </location>
</feature>
<dbReference type="SUPFAM" id="SSF103473">
    <property type="entry name" value="MFS general substrate transporter"/>
    <property type="match status" value="1"/>
</dbReference>
<dbReference type="EMBL" id="NMVQ01000028">
    <property type="protein sequence ID" value="OYO19833.1"/>
    <property type="molecule type" value="Genomic_DNA"/>
</dbReference>
<evidence type="ECO:0000313" key="8">
    <source>
        <dbReference type="EMBL" id="OYO19833.1"/>
    </source>
</evidence>
<reference evidence="8 9" key="1">
    <citation type="submission" date="2017-07" db="EMBL/GenBank/DDBJ databases">
        <title>Draft whole genome sequences of clinical Proprionibacteriaceae strains.</title>
        <authorList>
            <person name="Bernier A.-M."/>
            <person name="Bernard K."/>
            <person name="Domingo M.-C."/>
        </authorList>
    </citation>
    <scope>NUCLEOTIDE SEQUENCE [LARGE SCALE GENOMIC DNA]</scope>
    <source>
        <strain evidence="8 9">NML 130396</strain>
    </source>
</reference>
<feature type="transmembrane region" description="Helical" evidence="6">
    <location>
        <begin position="73"/>
        <end position="93"/>
    </location>
</feature>
<keyword evidence="3 6" id="KW-0812">Transmembrane</keyword>
<dbReference type="Gene3D" id="1.20.1250.20">
    <property type="entry name" value="MFS general substrate transporter like domains"/>
    <property type="match status" value="1"/>
</dbReference>
<feature type="transmembrane region" description="Helical" evidence="6">
    <location>
        <begin position="132"/>
        <end position="151"/>
    </location>
</feature>
<dbReference type="PROSITE" id="PS50850">
    <property type="entry name" value="MFS"/>
    <property type="match status" value="1"/>
</dbReference>
<evidence type="ECO:0000256" key="4">
    <source>
        <dbReference type="ARBA" id="ARBA00022989"/>
    </source>
</evidence>
<protein>
    <submittedName>
        <fullName evidence="8">MFS transporter</fullName>
    </submittedName>
</protein>
<dbReference type="GO" id="GO:0022857">
    <property type="term" value="F:transmembrane transporter activity"/>
    <property type="evidence" value="ECO:0007669"/>
    <property type="project" value="InterPro"/>
</dbReference>
<feature type="transmembrane region" description="Helical" evidence="6">
    <location>
        <begin position="39"/>
        <end position="61"/>
    </location>
</feature>
<feature type="transmembrane region" description="Helical" evidence="6">
    <location>
        <begin position="99"/>
        <end position="120"/>
    </location>
</feature>
<accession>A0A255GYF4</accession>
<name>A0A255GYF4_9ACTN</name>
<dbReference type="PANTHER" id="PTHR43124">
    <property type="entry name" value="PURINE EFFLUX PUMP PBUE"/>
    <property type="match status" value="1"/>
</dbReference>
<evidence type="ECO:0000256" key="1">
    <source>
        <dbReference type="ARBA" id="ARBA00004651"/>
    </source>
</evidence>
<keyword evidence="9" id="KW-1185">Reference proteome</keyword>
<dbReference type="InterPro" id="IPR020846">
    <property type="entry name" value="MFS_dom"/>
</dbReference>
<evidence type="ECO:0000259" key="7">
    <source>
        <dbReference type="PROSITE" id="PS50850"/>
    </source>
</evidence>
<feature type="transmembrane region" description="Helical" evidence="6">
    <location>
        <begin position="236"/>
        <end position="257"/>
    </location>
</feature>
<keyword evidence="2" id="KW-1003">Cell membrane</keyword>